<feature type="compositionally biased region" description="Basic and acidic residues" evidence="1">
    <location>
        <begin position="430"/>
        <end position="453"/>
    </location>
</feature>
<accession>A0ABP1QID7</accession>
<feature type="region of interest" description="Disordered" evidence="1">
    <location>
        <begin position="418"/>
        <end position="453"/>
    </location>
</feature>
<proteinExistence type="predicted"/>
<protein>
    <submittedName>
        <fullName evidence="2">Uncharacterized protein</fullName>
    </submittedName>
</protein>
<keyword evidence="3" id="KW-1185">Reference proteome</keyword>
<sequence>MARFFVLFVFTFLYIWNGKILGVTAYHGKADLFLTSDAIPGFGGEPEDFMPSGSIDYSISADDFVAPLTRAMVLGGNYPEDSLEIPEEGGGGGGGEDSSDGDSNAPPLRKFLTSVFLDPIHKILFPNGKSMNSSSSGGMAGRSMDGGDGTSKTYAEQLLACQRKLFLCSLTRIYNVQCYTHCLLQANPAGAQISTVVNDVVKQLCNPIGTITEKGGKQMKKNLKSIKSVPHFVNMYKMPSSKMKRFARVSANALPNTLIRYGHSNSTRKLKSLISSLETAVKKVNKGTVFVNTLNNRNCPFINPAETVEDFVAASFQDPSVLDLALAGHWTFSSIHHKLPRAMQDMSNSFLGSMEILTGINCGVVYSSETGKKQKCEKRVNWQKDKSYPAEIAKPVVCGVVPYFPADIYDEEFPSVFDPQEMTTEEPTEEKERKEMEEGMKGRAADGDNKDKEWVEDVMKTFDMEDNV</sequence>
<reference evidence="2 3" key="1">
    <citation type="submission" date="2024-08" db="EMBL/GenBank/DDBJ databases">
        <authorList>
            <person name="Cucini C."/>
            <person name="Frati F."/>
        </authorList>
    </citation>
    <scope>NUCLEOTIDE SEQUENCE [LARGE SCALE GENOMIC DNA]</scope>
</reference>
<dbReference type="Proteomes" id="UP001642540">
    <property type="component" value="Unassembled WGS sequence"/>
</dbReference>
<organism evidence="2 3">
    <name type="scientific">Orchesella dallaii</name>
    <dbReference type="NCBI Taxonomy" id="48710"/>
    <lineage>
        <taxon>Eukaryota</taxon>
        <taxon>Metazoa</taxon>
        <taxon>Ecdysozoa</taxon>
        <taxon>Arthropoda</taxon>
        <taxon>Hexapoda</taxon>
        <taxon>Collembola</taxon>
        <taxon>Entomobryomorpha</taxon>
        <taxon>Entomobryoidea</taxon>
        <taxon>Orchesellidae</taxon>
        <taxon>Orchesellinae</taxon>
        <taxon>Orchesella</taxon>
    </lineage>
</organism>
<name>A0ABP1QID7_9HEXA</name>
<gene>
    <name evidence="2" type="ORF">ODALV1_LOCUS11761</name>
</gene>
<comment type="caution">
    <text evidence="2">The sequence shown here is derived from an EMBL/GenBank/DDBJ whole genome shotgun (WGS) entry which is preliminary data.</text>
</comment>
<evidence type="ECO:0000313" key="2">
    <source>
        <dbReference type="EMBL" id="CAL8104446.1"/>
    </source>
</evidence>
<evidence type="ECO:0000256" key="1">
    <source>
        <dbReference type="SAM" id="MobiDB-lite"/>
    </source>
</evidence>
<feature type="region of interest" description="Disordered" evidence="1">
    <location>
        <begin position="83"/>
        <end position="104"/>
    </location>
</feature>
<dbReference type="EMBL" id="CAXLJM020000035">
    <property type="protein sequence ID" value="CAL8104446.1"/>
    <property type="molecule type" value="Genomic_DNA"/>
</dbReference>
<evidence type="ECO:0000313" key="3">
    <source>
        <dbReference type="Proteomes" id="UP001642540"/>
    </source>
</evidence>